<dbReference type="EMBL" id="CMVM020000346">
    <property type="status" value="NOT_ANNOTATED_CDS"/>
    <property type="molecule type" value="Genomic_DNA"/>
</dbReference>
<dbReference type="InterPro" id="IPR031424">
    <property type="entry name" value="QVR-like"/>
</dbReference>
<proteinExistence type="predicted"/>
<dbReference type="EnsemblMetazoa" id="OVOC10928.1">
    <property type="protein sequence ID" value="OVOC10928.1"/>
    <property type="gene ID" value="WBGene00247737"/>
</dbReference>
<keyword evidence="3" id="KW-0812">Transmembrane</keyword>
<organism evidence="5 6">
    <name type="scientific">Onchocerca volvulus</name>
    <dbReference type="NCBI Taxonomy" id="6282"/>
    <lineage>
        <taxon>Eukaryota</taxon>
        <taxon>Metazoa</taxon>
        <taxon>Ecdysozoa</taxon>
        <taxon>Nematoda</taxon>
        <taxon>Chromadorea</taxon>
        <taxon>Rhabditida</taxon>
        <taxon>Spirurina</taxon>
        <taxon>Spiruromorpha</taxon>
        <taxon>Filarioidea</taxon>
        <taxon>Onchocercidae</taxon>
        <taxon>Onchocerca</taxon>
    </lineage>
</organism>
<protein>
    <recommendedName>
        <fullName evidence="7">Protein quiver</fullName>
    </recommendedName>
</protein>
<evidence type="ECO:0000313" key="6">
    <source>
        <dbReference type="Proteomes" id="UP000024404"/>
    </source>
</evidence>
<evidence type="ECO:0000256" key="3">
    <source>
        <dbReference type="SAM" id="Phobius"/>
    </source>
</evidence>
<evidence type="ECO:0000313" key="5">
    <source>
        <dbReference type="EnsemblMetazoa" id="OVOC10928.1"/>
    </source>
</evidence>
<reference evidence="6" key="1">
    <citation type="submission" date="2013-10" db="EMBL/GenBank/DDBJ databases">
        <title>Genome sequencing of Onchocerca volvulus.</title>
        <authorList>
            <person name="Cotton J."/>
            <person name="Tsai J."/>
            <person name="Stanley E."/>
            <person name="Tracey A."/>
            <person name="Holroyd N."/>
            <person name="Lustigman S."/>
            <person name="Berriman M."/>
        </authorList>
    </citation>
    <scope>NUCLEOTIDE SEQUENCE</scope>
</reference>
<feature type="transmembrane region" description="Helical" evidence="3">
    <location>
        <begin position="133"/>
        <end position="154"/>
    </location>
</feature>
<dbReference type="Pfam" id="PF17064">
    <property type="entry name" value="QVR"/>
    <property type="match status" value="1"/>
</dbReference>
<evidence type="ECO:0000256" key="4">
    <source>
        <dbReference type="SAM" id="SignalP"/>
    </source>
</evidence>
<keyword evidence="2" id="KW-0325">Glycoprotein</keyword>
<keyword evidence="1 4" id="KW-0732">Signal</keyword>
<feature type="chain" id="PRO_5035893368" description="Protein quiver" evidence="4">
    <location>
        <begin position="21"/>
        <end position="155"/>
    </location>
</feature>
<evidence type="ECO:0000256" key="2">
    <source>
        <dbReference type="ARBA" id="ARBA00023180"/>
    </source>
</evidence>
<sequence>MSIIVTSIIFQFLLLLYSEAFHCYYCVSNLPSNISKDAQRAFRTVLYSTFVVPPVHRSCINPQDIEFATVKQVDCSSDDQCIKITVWQKDLQFVMRSCQKLIYRDKIISDNVRCRHDDSPSICRCSSNLCNSALIFSLHNYIFSLTFLMVLSIFA</sequence>
<dbReference type="GO" id="GO:0032222">
    <property type="term" value="P:regulation of synaptic transmission, cholinergic"/>
    <property type="evidence" value="ECO:0007669"/>
    <property type="project" value="InterPro"/>
</dbReference>
<dbReference type="OMA" id="CYHCINR"/>
<reference evidence="5" key="2">
    <citation type="submission" date="2022-06" db="UniProtKB">
        <authorList>
            <consortium name="EnsemblMetazoa"/>
        </authorList>
    </citation>
    <scope>IDENTIFICATION</scope>
</reference>
<dbReference type="AlphaFoldDB" id="A0A8R1TK18"/>
<keyword evidence="3" id="KW-1133">Transmembrane helix</keyword>
<accession>A0A8R1TK18</accession>
<keyword evidence="6" id="KW-1185">Reference proteome</keyword>
<feature type="signal peptide" evidence="4">
    <location>
        <begin position="1"/>
        <end position="20"/>
    </location>
</feature>
<name>A0A8R1TK18_ONCVO</name>
<dbReference type="GO" id="GO:0030431">
    <property type="term" value="P:sleep"/>
    <property type="evidence" value="ECO:0007669"/>
    <property type="project" value="InterPro"/>
</dbReference>
<keyword evidence="3" id="KW-0472">Membrane</keyword>
<evidence type="ECO:0000256" key="1">
    <source>
        <dbReference type="ARBA" id="ARBA00022729"/>
    </source>
</evidence>
<evidence type="ECO:0008006" key="7">
    <source>
        <dbReference type="Google" id="ProtNLM"/>
    </source>
</evidence>
<dbReference type="Proteomes" id="UP000024404">
    <property type="component" value="Unassembled WGS sequence"/>
</dbReference>